<dbReference type="RefSeq" id="WP_150624184.1">
    <property type="nucleotide sequence ID" value="NZ_CABPSQ010000002.1"/>
</dbReference>
<name>A0A5E4ZQT2_9BURK</name>
<evidence type="ECO:0000313" key="1">
    <source>
        <dbReference type="EMBL" id="VVE63594.1"/>
    </source>
</evidence>
<dbReference type="InterPro" id="IPR047754">
    <property type="entry name" value="T3SS_SctI-like"/>
</dbReference>
<dbReference type="EMBL" id="CABPSQ010000002">
    <property type="protein sequence ID" value="VVE63594.1"/>
    <property type="molecule type" value="Genomic_DNA"/>
</dbReference>
<reference evidence="1 2" key="1">
    <citation type="submission" date="2019-08" db="EMBL/GenBank/DDBJ databases">
        <authorList>
            <person name="Peeters C."/>
        </authorList>
    </citation>
    <scope>NUCLEOTIDE SEQUENCE [LARGE SCALE GENOMIC DNA]</scope>
    <source>
        <strain evidence="1 2">LMG 31118</strain>
    </source>
</reference>
<evidence type="ECO:0000313" key="2">
    <source>
        <dbReference type="Proteomes" id="UP000414136"/>
    </source>
</evidence>
<sequence>MSFDPSLSSISAMYKTSEPVLAADPGAGQSLETRVMNALSNMSAGFEAQRADIANVTANFDVTDVGSAVELQTKLADYGIGVQFVATVARKTVGAVEALLR</sequence>
<organism evidence="1 2">
    <name type="scientific">Pandoraea captiosa</name>
    <dbReference type="NCBI Taxonomy" id="2508302"/>
    <lineage>
        <taxon>Bacteria</taxon>
        <taxon>Pseudomonadati</taxon>
        <taxon>Pseudomonadota</taxon>
        <taxon>Betaproteobacteria</taxon>
        <taxon>Burkholderiales</taxon>
        <taxon>Burkholderiaceae</taxon>
        <taxon>Pandoraea</taxon>
    </lineage>
</organism>
<proteinExistence type="predicted"/>
<dbReference type="Proteomes" id="UP000414136">
    <property type="component" value="Unassembled WGS sequence"/>
</dbReference>
<accession>A0A5E4ZQT2</accession>
<keyword evidence="2" id="KW-1185">Reference proteome</keyword>
<protein>
    <submittedName>
        <fullName evidence="1">Uncharacterized protein</fullName>
    </submittedName>
</protein>
<dbReference type="OrthoDB" id="8943515at2"/>
<dbReference type="AlphaFoldDB" id="A0A5E4ZQT2"/>
<gene>
    <name evidence="1" type="ORF">PCA31118_01323</name>
</gene>
<dbReference type="NCBIfam" id="NF038054">
    <property type="entry name" value="T3SS_SctI"/>
    <property type="match status" value="1"/>
</dbReference>